<evidence type="ECO:0000313" key="1">
    <source>
        <dbReference type="EMBL" id="SFJ30959.1"/>
    </source>
</evidence>
<keyword evidence="2" id="KW-1185">Reference proteome</keyword>
<proteinExistence type="predicted"/>
<dbReference type="AlphaFoldDB" id="A0A1I3QBJ2"/>
<reference evidence="2" key="1">
    <citation type="submission" date="2016-10" db="EMBL/GenBank/DDBJ databases">
        <authorList>
            <person name="Varghese N."/>
            <person name="Submissions S."/>
        </authorList>
    </citation>
    <scope>NUCLEOTIDE SEQUENCE [LARGE SCALE GENOMIC DNA]</scope>
    <source>
        <strain evidence="2">CGMCC 1.3704</strain>
    </source>
</reference>
<dbReference type="EMBL" id="FOSB01000001">
    <property type="protein sequence ID" value="SFJ30959.1"/>
    <property type="molecule type" value="Genomic_DNA"/>
</dbReference>
<evidence type="ECO:0000313" key="2">
    <source>
        <dbReference type="Proteomes" id="UP000183557"/>
    </source>
</evidence>
<accession>A0A1I3QBJ2</accession>
<dbReference type="OrthoDB" id="2971848at2"/>
<sequence length="80" mass="9292">MDLLQFIKNEGYVSASFASLDGENIQLILKDLASTEDLYEWMNITPTSISYYPYERVPYMVCYMNCLHDESVLKLQLIKA</sequence>
<dbReference type="RefSeq" id="WP_075035038.1">
    <property type="nucleotide sequence ID" value="NZ_FOSB01000001.1"/>
</dbReference>
<protein>
    <submittedName>
        <fullName evidence="1">Uncharacterized protein</fullName>
    </submittedName>
</protein>
<name>A0A1I3QBJ2_HALDA</name>
<dbReference type="Proteomes" id="UP000183557">
    <property type="component" value="Unassembled WGS sequence"/>
</dbReference>
<organism evidence="1 2">
    <name type="scientific">Halobacillus dabanensis</name>
    <dbReference type="NCBI Taxonomy" id="240302"/>
    <lineage>
        <taxon>Bacteria</taxon>
        <taxon>Bacillati</taxon>
        <taxon>Bacillota</taxon>
        <taxon>Bacilli</taxon>
        <taxon>Bacillales</taxon>
        <taxon>Bacillaceae</taxon>
        <taxon>Halobacillus</taxon>
    </lineage>
</organism>
<gene>
    <name evidence="1" type="ORF">SAMN04487936_101619</name>
</gene>